<evidence type="ECO:0000259" key="7">
    <source>
        <dbReference type="Pfam" id="PF01292"/>
    </source>
</evidence>
<dbReference type="PANTHER" id="PTHR30485">
    <property type="entry name" value="NI/FE-HYDROGENASE 1 B-TYPE CYTOCHROME SUBUNIT"/>
    <property type="match status" value="1"/>
</dbReference>
<gene>
    <name evidence="8" type="ORF">HER31_00690</name>
</gene>
<dbReference type="InterPro" id="IPR016174">
    <property type="entry name" value="Di-haem_cyt_TM"/>
</dbReference>
<dbReference type="Proteomes" id="UP000501602">
    <property type="component" value="Chromosome"/>
</dbReference>
<keyword evidence="9" id="KW-1185">Reference proteome</keyword>
<dbReference type="EMBL" id="CP051180">
    <property type="protein sequence ID" value="QIZ75550.1"/>
    <property type="molecule type" value="Genomic_DNA"/>
</dbReference>
<reference evidence="8 9" key="1">
    <citation type="submission" date="2020-04" db="EMBL/GenBank/DDBJ databases">
        <title>Ferrimonas sp. S7 isolated from sea water.</title>
        <authorList>
            <person name="Bae S.S."/>
            <person name="Baek K."/>
        </authorList>
    </citation>
    <scope>NUCLEOTIDE SEQUENCE [LARGE SCALE GENOMIC DNA]</scope>
    <source>
        <strain evidence="8 9">S7</strain>
    </source>
</reference>
<evidence type="ECO:0000256" key="4">
    <source>
        <dbReference type="ARBA" id="ARBA00022989"/>
    </source>
</evidence>
<dbReference type="RefSeq" id="WP_168658811.1">
    <property type="nucleotide sequence ID" value="NZ_CP051180.1"/>
</dbReference>
<evidence type="ECO:0000313" key="9">
    <source>
        <dbReference type="Proteomes" id="UP000501602"/>
    </source>
</evidence>
<feature type="transmembrane region" description="Helical" evidence="6">
    <location>
        <begin position="191"/>
        <end position="212"/>
    </location>
</feature>
<evidence type="ECO:0000313" key="8">
    <source>
        <dbReference type="EMBL" id="QIZ75550.1"/>
    </source>
</evidence>
<evidence type="ECO:0000256" key="1">
    <source>
        <dbReference type="ARBA" id="ARBA00004651"/>
    </source>
</evidence>
<protein>
    <submittedName>
        <fullName evidence="8">Cytochrome B</fullName>
    </submittedName>
</protein>
<keyword evidence="5 6" id="KW-0472">Membrane</keyword>
<dbReference type="GO" id="GO:0022904">
    <property type="term" value="P:respiratory electron transport chain"/>
    <property type="evidence" value="ECO:0007669"/>
    <property type="project" value="InterPro"/>
</dbReference>
<dbReference type="GO" id="GO:0009055">
    <property type="term" value="F:electron transfer activity"/>
    <property type="evidence" value="ECO:0007669"/>
    <property type="project" value="InterPro"/>
</dbReference>
<dbReference type="PANTHER" id="PTHR30485:SF2">
    <property type="entry name" value="BLL0597 PROTEIN"/>
    <property type="match status" value="1"/>
</dbReference>
<sequence>MSIRVWDIVVRLCHWGIVVLLPLCWLSAEEGEMEWHQTFAYLLAALLFTRLCWAIIGSETARFSHFVRSPSAVVGYLVTWRQARTPHLGHNPAGGYMVLVMWTLMLLQWGSGLFTTDDILTEGPLYAAVSESISSTLTFIHHQAFYVLVGIVVLHVIAIVVYRMRGMSLLPPMLHGKAKIDVPQPQMKHPLLGMGLLMLWLGVFGYGLVLPLW</sequence>
<keyword evidence="2" id="KW-1003">Cell membrane</keyword>
<feature type="transmembrane region" description="Helical" evidence="6">
    <location>
        <begin position="12"/>
        <end position="28"/>
    </location>
</feature>
<dbReference type="AlphaFoldDB" id="A0A6H1UAE0"/>
<keyword evidence="4 6" id="KW-1133">Transmembrane helix</keyword>
<organism evidence="8 9">
    <name type="scientific">Ferrimonas lipolytica</name>
    <dbReference type="NCBI Taxonomy" id="2724191"/>
    <lineage>
        <taxon>Bacteria</taxon>
        <taxon>Pseudomonadati</taxon>
        <taxon>Pseudomonadota</taxon>
        <taxon>Gammaproteobacteria</taxon>
        <taxon>Alteromonadales</taxon>
        <taxon>Ferrimonadaceae</taxon>
        <taxon>Ferrimonas</taxon>
    </lineage>
</organism>
<dbReference type="SUPFAM" id="SSF81342">
    <property type="entry name" value="Transmembrane di-heme cytochromes"/>
    <property type="match status" value="1"/>
</dbReference>
<dbReference type="Pfam" id="PF01292">
    <property type="entry name" value="Ni_hydr_CYTB"/>
    <property type="match status" value="1"/>
</dbReference>
<keyword evidence="3 6" id="KW-0812">Transmembrane</keyword>
<dbReference type="GO" id="GO:0005886">
    <property type="term" value="C:plasma membrane"/>
    <property type="evidence" value="ECO:0007669"/>
    <property type="project" value="UniProtKB-SubCell"/>
</dbReference>
<dbReference type="KEGG" id="fes:HER31_00690"/>
<dbReference type="InterPro" id="IPR051542">
    <property type="entry name" value="Hydrogenase_cytochrome"/>
</dbReference>
<evidence type="ECO:0000256" key="5">
    <source>
        <dbReference type="ARBA" id="ARBA00023136"/>
    </source>
</evidence>
<evidence type="ECO:0000256" key="6">
    <source>
        <dbReference type="SAM" id="Phobius"/>
    </source>
</evidence>
<accession>A0A6H1UAE0</accession>
<feature type="transmembrane region" description="Helical" evidence="6">
    <location>
        <begin position="93"/>
        <end position="111"/>
    </location>
</feature>
<comment type="subcellular location">
    <subcellularLocation>
        <location evidence="1">Cell membrane</location>
        <topology evidence="1">Multi-pass membrane protein</topology>
    </subcellularLocation>
</comment>
<dbReference type="Gene3D" id="1.20.950.20">
    <property type="entry name" value="Transmembrane di-heme cytochromes, Chain C"/>
    <property type="match status" value="1"/>
</dbReference>
<feature type="transmembrane region" description="Helical" evidence="6">
    <location>
        <begin position="144"/>
        <end position="164"/>
    </location>
</feature>
<feature type="transmembrane region" description="Helical" evidence="6">
    <location>
        <begin position="40"/>
        <end position="58"/>
    </location>
</feature>
<evidence type="ECO:0000256" key="3">
    <source>
        <dbReference type="ARBA" id="ARBA00022692"/>
    </source>
</evidence>
<evidence type="ECO:0000256" key="2">
    <source>
        <dbReference type="ARBA" id="ARBA00022475"/>
    </source>
</evidence>
<feature type="domain" description="Cytochrome b561 bacterial/Ni-hydrogenase" evidence="7">
    <location>
        <begin position="5"/>
        <end position="176"/>
    </location>
</feature>
<name>A0A6H1UAE0_9GAMM</name>
<proteinExistence type="predicted"/>
<dbReference type="InterPro" id="IPR011577">
    <property type="entry name" value="Cyt_b561_bac/Ni-Hgenase"/>
</dbReference>
<dbReference type="GO" id="GO:0020037">
    <property type="term" value="F:heme binding"/>
    <property type="evidence" value="ECO:0007669"/>
    <property type="project" value="TreeGrafter"/>
</dbReference>